<dbReference type="InterPro" id="IPR036594">
    <property type="entry name" value="Meth_synthase_dom"/>
</dbReference>
<keyword evidence="6" id="KW-1185">Reference proteome</keyword>
<dbReference type="InterPro" id="IPR050554">
    <property type="entry name" value="Met_Synthase/Corrinoid"/>
</dbReference>
<dbReference type="PANTHER" id="PTHR45833:SF1">
    <property type="entry name" value="METHIONINE SYNTHASE"/>
    <property type="match status" value="1"/>
</dbReference>
<dbReference type="AlphaFoldDB" id="Q12XC8"/>
<dbReference type="Pfam" id="PF02310">
    <property type="entry name" value="B12-binding"/>
    <property type="match status" value="1"/>
</dbReference>
<dbReference type="InterPro" id="IPR003759">
    <property type="entry name" value="Cbl-bd_cap"/>
</dbReference>
<dbReference type="GO" id="GO:0050667">
    <property type="term" value="P:homocysteine metabolic process"/>
    <property type="evidence" value="ECO:0007669"/>
    <property type="project" value="TreeGrafter"/>
</dbReference>
<evidence type="ECO:0000313" key="5">
    <source>
        <dbReference type="EMBL" id="ABE51898.1"/>
    </source>
</evidence>
<dbReference type="GeneID" id="3997878"/>
<dbReference type="GO" id="GO:0046653">
    <property type="term" value="P:tetrahydrofolate metabolic process"/>
    <property type="evidence" value="ECO:0007669"/>
    <property type="project" value="TreeGrafter"/>
</dbReference>
<protein>
    <submittedName>
        <fullName evidence="5">Dimethylamine corrinoid protein</fullName>
    </submittedName>
</protein>
<dbReference type="SMART" id="SM01018">
    <property type="entry name" value="B12-binding_2"/>
    <property type="match status" value="1"/>
</dbReference>
<dbReference type="STRING" id="259564.Mbur_0956"/>
<dbReference type="GO" id="GO:0008705">
    <property type="term" value="F:methionine synthase activity"/>
    <property type="evidence" value="ECO:0007669"/>
    <property type="project" value="TreeGrafter"/>
</dbReference>
<evidence type="ECO:0000256" key="3">
    <source>
        <dbReference type="ARBA" id="ARBA00023285"/>
    </source>
</evidence>
<dbReference type="InterPro" id="IPR036724">
    <property type="entry name" value="Cobalamin-bd_sf"/>
</dbReference>
<dbReference type="GO" id="GO:0046872">
    <property type="term" value="F:metal ion binding"/>
    <property type="evidence" value="ECO:0007669"/>
    <property type="project" value="UniProtKB-KW"/>
</dbReference>
<name>Q12XC8_METBU</name>
<dbReference type="KEGG" id="mbu:Mbur_0956"/>
<feature type="domain" description="B12-binding" evidence="4">
    <location>
        <begin position="91"/>
        <end position="214"/>
    </location>
</feature>
<dbReference type="GO" id="GO:0005829">
    <property type="term" value="C:cytosol"/>
    <property type="evidence" value="ECO:0007669"/>
    <property type="project" value="TreeGrafter"/>
</dbReference>
<dbReference type="OrthoDB" id="125248at2157"/>
<dbReference type="InterPro" id="IPR006158">
    <property type="entry name" value="Cobalamin-bd"/>
</dbReference>
<reference evidence="6" key="1">
    <citation type="journal article" date="2009" name="ISME J.">
        <title>The genome sequence of the psychrophilic archaeon, Methanococcoides burtonii: the role of genome evolution in cold adaptation.</title>
        <authorList>
            <person name="Allen M.A."/>
            <person name="Lauro F.M."/>
            <person name="Williams T.J."/>
            <person name="Burg D."/>
            <person name="Siddiqui K.S."/>
            <person name="De Francisci D."/>
            <person name="Chong K.W."/>
            <person name="Pilak O."/>
            <person name="Chew H.H."/>
            <person name="De Maere M.Z."/>
            <person name="Ting L."/>
            <person name="Katrib M."/>
            <person name="Ng C."/>
            <person name="Sowers K.R."/>
            <person name="Galperin M.Y."/>
            <person name="Anderson I.J."/>
            <person name="Ivanova N."/>
            <person name="Dalin E."/>
            <person name="Martinez M."/>
            <person name="Lapidus A."/>
            <person name="Hauser L."/>
            <person name="Land M."/>
            <person name="Thomas T."/>
            <person name="Cavicchioli R."/>
        </authorList>
    </citation>
    <scope>NUCLEOTIDE SEQUENCE [LARGE SCALE GENOMIC DNA]</scope>
    <source>
        <strain evidence="6">DSM 6242 / NBRC 107633 / OCM 468 / ACE-M</strain>
    </source>
</reference>
<dbReference type="PANTHER" id="PTHR45833">
    <property type="entry name" value="METHIONINE SYNTHASE"/>
    <property type="match status" value="1"/>
</dbReference>
<evidence type="ECO:0000313" key="6">
    <source>
        <dbReference type="Proteomes" id="UP000001979"/>
    </source>
</evidence>
<comment type="similarity">
    <text evidence="1">Belongs to the methylamine corrinoid protein family.</text>
</comment>
<keyword evidence="3" id="KW-0170">Cobalt</keyword>
<dbReference type="HOGENOM" id="CLU_082102_2_0_2"/>
<dbReference type="Proteomes" id="UP000001979">
    <property type="component" value="Chromosome"/>
</dbReference>
<accession>Q12XC8</accession>
<dbReference type="Gene3D" id="3.40.50.280">
    <property type="entry name" value="Cobalamin-binding domain"/>
    <property type="match status" value="1"/>
</dbReference>
<dbReference type="SUPFAM" id="SSF52242">
    <property type="entry name" value="Cobalamin (vitamin B12)-binding domain"/>
    <property type="match status" value="1"/>
</dbReference>
<dbReference type="PROSITE" id="PS51332">
    <property type="entry name" value="B12_BINDING"/>
    <property type="match status" value="1"/>
</dbReference>
<evidence type="ECO:0000256" key="1">
    <source>
        <dbReference type="ARBA" id="ARBA00010854"/>
    </source>
</evidence>
<gene>
    <name evidence="5" type="primary">mtbC</name>
    <name evidence="5" type="ordered locus">Mbur_0956</name>
</gene>
<dbReference type="Pfam" id="PF02607">
    <property type="entry name" value="B12-binding_2"/>
    <property type="match status" value="1"/>
</dbReference>
<dbReference type="Gene3D" id="1.10.1240.10">
    <property type="entry name" value="Methionine synthase domain"/>
    <property type="match status" value="1"/>
</dbReference>
<evidence type="ECO:0000256" key="2">
    <source>
        <dbReference type="ARBA" id="ARBA00022723"/>
    </source>
</evidence>
<keyword evidence="2" id="KW-0479">Metal-binding</keyword>
<dbReference type="GO" id="GO:0031419">
    <property type="term" value="F:cobalamin binding"/>
    <property type="evidence" value="ECO:0007669"/>
    <property type="project" value="InterPro"/>
</dbReference>
<sequence>MGINIKIASDFENALLKIDKITAENIVQKELLDAQVDIFNIIDYIISPALESIGHKWENGDIALSQEYMASKITEEIINEILPLDNPQRNSKPKIGITTLEDQHMLGKQILRSLINSTGFNLTDYGSISIENIKEKIKSDNIEVLFISTLMLNQALTIKEVTEFIELEKTNTKVIVGGAPFLFDDGLWKEVNATAMAKTAVEGLHIAQELMGEL</sequence>
<dbReference type="EMBL" id="CP000300">
    <property type="protein sequence ID" value="ABE51898.1"/>
    <property type="molecule type" value="Genomic_DNA"/>
</dbReference>
<dbReference type="RefSeq" id="WP_011499048.1">
    <property type="nucleotide sequence ID" value="NC_007955.1"/>
</dbReference>
<organism evidence="5 6">
    <name type="scientific">Methanococcoides burtonii (strain DSM 6242 / NBRC 107633 / OCM 468 / ACE-M)</name>
    <dbReference type="NCBI Taxonomy" id="259564"/>
    <lineage>
        <taxon>Archaea</taxon>
        <taxon>Methanobacteriati</taxon>
        <taxon>Methanobacteriota</taxon>
        <taxon>Stenosarchaea group</taxon>
        <taxon>Methanomicrobia</taxon>
        <taxon>Methanosarcinales</taxon>
        <taxon>Methanosarcinaceae</taxon>
        <taxon>Methanococcoides</taxon>
    </lineage>
</organism>
<proteinExistence type="inferred from homology"/>
<evidence type="ECO:0000259" key="4">
    <source>
        <dbReference type="PROSITE" id="PS51332"/>
    </source>
</evidence>